<proteinExistence type="predicted"/>
<dbReference type="KEGG" id="hlo:J0X27_13775"/>
<dbReference type="RefSeq" id="WP_207269742.1">
    <property type="nucleotide sequence ID" value="NZ_CP071463.1"/>
</dbReference>
<dbReference type="PANTHER" id="PTHR43433:SF10">
    <property type="entry name" value="AB HYDROLASE-1 DOMAIN-CONTAINING PROTEIN"/>
    <property type="match status" value="1"/>
</dbReference>
<dbReference type="GO" id="GO:0016787">
    <property type="term" value="F:hydrolase activity"/>
    <property type="evidence" value="ECO:0007669"/>
    <property type="project" value="UniProtKB-KW"/>
</dbReference>
<dbReference type="PANTHER" id="PTHR43433">
    <property type="entry name" value="HYDROLASE, ALPHA/BETA FOLD FAMILY PROTEIN"/>
    <property type="match status" value="1"/>
</dbReference>
<dbReference type="InterPro" id="IPR000073">
    <property type="entry name" value="AB_hydrolase_1"/>
</dbReference>
<dbReference type="AlphaFoldDB" id="A0A8A2U6R1"/>
<dbReference type="GeneID" id="63184833"/>
<name>A0A8A2U6R1_9EURY</name>
<dbReference type="Proteomes" id="UP000663191">
    <property type="component" value="Chromosome"/>
</dbReference>
<organism evidence="2 3">
    <name type="scientific">Natrinema longum</name>
    <dbReference type="NCBI Taxonomy" id="370324"/>
    <lineage>
        <taxon>Archaea</taxon>
        <taxon>Methanobacteriati</taxon>
        <taxon>Methanobacteriota</taxon>
        <taxon>Stenosarchaea group</taxon>
        <taxon>Halobacteria</taxon>
        <taxon>Halobacteriales</taxon>
        <taxon>Natrialbaceae</taxon>
        <taxon>Natrinema</taxon>
    </lineage>
</organism>
<dbReference type="Gene3D" id="3.40.50.1820">
    <property type="entry name" value="alpha/beta hydrolase"/>
    <property type="match status" value="1"/>
</dbReference>
<accession>A0A8A2U6R1</accession>
<sequence length="296" mass="31607">MTRTRSDSDGKTTHEVASPTIVTDEDGRRIAYTEYGAPGGTPLVVLHGTPGSRVFGRLFDDRARDLGVRILAPDRPGYGRSAPDPDWKLTDTGAIVAAVLADAGVARAGIVGFSGGGPHALAVAATRGDLVERIEIVSGAPPQSLVSTLPPIQRLLGTLARRTPLLLKGLLGVQTRVAGRTPPAVVLSQYATATERAEIPPAAADCLRRDFLEAFARHRDGFVTETRLFANEWGFSLSNIAHTVRLWHGDADANAPVQGARRLRAELPNGDLTVLENAGHLTTLLRSRSRIVRSQQ</sequence>
<dbReference type="EMBL" id="CP071463">
    <property type="protein sequence ID" value="QSW84509.1"/>
    <property type="molecule type" value="Genomic_DNA"/>
</dbReference>
<keyword evidence="2" id="KW-0378">Hydrolase</keyword>
<evidence type="ECO:0000313" key="3">
    <source>
        <dbReference type="Proteomes" id="UP000663191"/>
    </source>
</evidence>
<gene>
    <name evidence="2" type="ORF">J0X27_13775</name>
</gene>
<dbReference type="InterPro" id="IPR050471">
    <property type="entry name" value="AB_hydrolase"/>
</dbReference>
<dbReference type="Pfam" id="PF00561">
    <property type="entry name" value="Abhydrolase_1"/>
    <property type="match status" value="1"/>
</dbReference>
<protein>
    <submittedName>
        <fullName evidence="2">Alpha/beta hydrolase</fullName>
    </submittedName>
</protein>
<dbReference type="OrthoDB" id="9890at2157"/>
<evidence type="ECO:0000259" key="1">
    <source>
        <dbReference type="Pfam" id="PF00561"/>
    </source>
</evidence>
<reference evidence="2 3" key="1">
    <citation type="journal article" date="2006" name="Int. J. Syst. Evol. Microbiol.">
        <title>Haloterrigena longa sp. nov. and Haloterrigena limicola sp. nov., extremely halophilic archaea isolated from a salt lake.</title>
        <authorList>
            <person name="Cui H.L."/>
            <person name="Tohty D."/>
            <person name="Zhou P.J."/>
            <person name="Liu S.J."/>
        </authorList>
    </citation>
    <scope>NUCLEOTIDE SEQUENCE [LARGE SCALE GENOMIC DNA]</scope>
    <source>
        <strain evidence="2 3">ABH32</strain>
    </source>
</reference>
<feature type="domain" description="AB hydrolase-1" evidence="1">
    <location>
        <begin position="42"/>
        <end position="282"/>
    </location>
</feature>
<keyword evidence="3" id="KW-1185">Reference proteome</keyword>
<dbReference type="SUPFAM" id="SSF53474">
    <property type="entry name" value="alpha/beta-Hydrolases"/>
    <property type="match status" value="1"/>
</dbReference>
<dbReference type="InterPro" id="IPR029058">
    <property type="entry name" value="AB_hydrolase_fold"/>
</dbReference>
<evidence type="ECO:0000313" key="2">
    <source>
        <dbReference type="EMBL" id="QSW84509.1"/>
    </source>
</evidence>